<dbReference type="InterPro" id="IPR058163">
    <property type="entry name" value="LysR-type_TF_proteobact-type"/>
</dbReference>
<dbReference type="InterPro" id="IPR036388">
    <property type="entry name" value="WH-like_DNA-bd_sf"/>
</dbReference>
<dbReference type="Pfam" id="PF00126">
    <property type="entry name" value="HTH_1"/>
    <property type="match status" value="1"/>
</dbReference>
<dbReference type="PROSITE" id="PS50931">
    <property type="entry name" value="HTH_LYSR"/>
    <property type="match status" value="1"/>
</dbReference>
<dbReference type="AlphaFoldDB" id="A0A4Q8M4A1"/>
<evidence type="ECO:0000256" key="1">
    <source>
        <dbReference type="ARBA" id="ARBA00009437"/>
    </source>
</evidence>
<gene>
    <name evidence="6" type="ORF">EA655_12235</name>
</gene>
<dbReference type="SUPFAM" id="SSF53850">
    <property type="entry name" value="Periplasmic binding protein-like II"/>
    <property type="match status" value="1"/>
</dbReference>
<dbReference type="RefSeq" id="WP_130534838.1">
    <property type="nucleotide sequence ID" value="NZ_SHMG01000007.1"/>
</dbReference>
<name>A0A4Q8M4A1_9GAMM</name>
<evidence type="ECO:0000259" key="5">
    <source>
        <dbReference type="PROSITE" id="PS50931"/>
    </source>
</evidence>
<evidence type="ECO:0000313" key="6">
    <source>
        <dbReference type="EMBL" id="TAA40769.1"/>
    </source>
</evidence>
<reference evidence="6 7" key="1">
    <citation type="submission" date="2019-02" db="EMBL/GenBank/DDBJ databases">
        <title>WGS of Pseudoxanthomonas species novum from clinical isolates.</title>
        <authorList>
            <person name="Bernier A.-M."/>
            <person name="Bernard K."/>
            <person name="Vachon A."/>
        </authorList>
    </citation>
    <scope>NUCLEOTIDE SEQUENCE [LARGE SCALE GENOMIC DNA]</scope>
    <source>
        <strain evidence="6 7">NML130969</strain>
    </source>
</reference>
<dbReference type="Gene3D" id="3.40.190.290">
    <property type="match status" value="1"/>
</dbReference>
<dbReference type="InterPro" id="IPR000847">
    <property type="entry name" value="LysR_HTH_N"/>
</dbReference>
<evidence type="ECO:0000256" key="2">
    <source>
        <dbReference type="ARBA" id="ARBA00023015"/>
    </source>
</evidence>
<dbReference type="GO" id="GO:0003700">
    <property type="term" value="F:DNA-binding transcription factor activity"/>
    <property type="evidence" value="ECO:0007669"/>
    <property type="project" value="InterPro"/>
</dbReference>
<dbReference type="GO" id="GO:0043565">
    <property type="term" value="F:sequence-specific DNA binding"/>
    <property type="evidence" value="ECO:0007669"/>
    <property type="project" value="TreeGrafter"/>
</dbReference>
<comment type="similarity">
    <text evidence="1">Belongs to the LysR transcriptional regulatory family.</text>
</comment>
<evidence type="ECO:0000256" key="4">
    <source>
        <dbReference type="ARBA" id="ARBA00023163"/>
    </source>
</evidence>
<organism evidence="6 7">
    <name type="scientific">Pseudoxanthomonas winnipegensis</name>
    <dbReference type="NCBI Taxonomy" id="2480810"/>
    <lineage>
        <taxon>Bacteria</taxon>
        <taxon>Pseudomonadati</taxon>
        <taxon>Pseudomonadota</taxon>
        <taxon>Gammaproteobacteria</taxon>
        <taxon>Lysobacterales</taxon>
        <taxon>Lysobacteraceae</taxon>
        <taxon>Pseudoxanthomonas</taxon>
    </lineage>
</organism>
<dbReference type="PANTHER" id="PTHR30537">
    <property type="entry name" value="HTH-TYPE TRANSCRIPTIONAL REGULATOR"/>
    <property type="match status" value="1"/>
</dbReference>
<keyword evidence="4" id="KW-0804">Transcription</keyword>
<dbReference type="SUPFAM" id="SSF46785">
    <property type="entry name" value="Winged helix' DNA-binding domain"/>
    <property type="match status" value="1"/>
</dbReference>
<keyword evidence="3" id="KW-0238">DNA-binding</keyword>
<dbReference type="PANTHER" id="PTHR30537:SF3">
    <property type="entry name" value="TRANSCRIPTIONAL REGULATORY PROTEIN"/>
    <property type="match status" value="1"/>
</dbReference>
<comment type="caution">
    <text evidence="6">The sequence shown here is derived from an EMBL/GenBank/DDBJ whole genome shotgun (WGS) entry which is preliminary data.</text>
</comment>
<accession>A0A4Q8M4A1</accession>
<dbReference type="EMBL" id="SHMG01000007">
    <property type="protein sequence ID" value="TAA40769.1"/>
    <property type="molecule type" value="Genomic_DNA"/>
</dbReference>
<evidence type="ECO:0000256" key="3">
    <source>
        <dbReference type="ARBA" id="ARBA00023125"/>
    </source>
</evidence>
<keyword evidence="2" id="KW-0805">Transcription regulation</keyword>
<dbReference type="GO" id="GO:0006351">
    <property type="term" value="P:DNA-templated transcription"/>
    <property type="evidence" value="ECO:0007669"/>
    <property type="project" value="TreeGrafter"/>
</dbReference>
<proteinExistence type="inferred from homology"/>
<dbReference type="Pfam" id="PF03466">
    <property type="entry name" value="LysR_substrate"/>
    <property type="match status" value="1"/>
</dbReference>
<dbReference type="OrthoDB" id="570111at2"/>
<dbReference type="Proteomes" id="UP000294164">
    <property type="component" value="Unassembled WGS sequence"/>
</dbReference>
<dbReference type="InterPro" id="IPR036390">
    <property type="entry name" value="WH_DNA-bd_sf"/>
</dbReference>
<sequence>MHWDNARYFLAIARAGTLRAAARALNVDQATVGRRLAALERTLDARLFLRTPTAYVLTPAGEALRTPAEAMERAAIQMEQRVMGLDRRLTGTVRVATTDALGKRFVLPAIARLREEHPGIEVSCLMSQDVANLSRRQADLAVRTARPGAPDQIVRRLATLQTGLYASRAYLRSRDVPVSGSGMAGHDLIGSIQGEAPTAFCGESIANGRIVLKVSTTIALVDAAAQGLGIAELPCYRADAEADLVRLIPERADDFDVWLVSHADLHRTARVQALISKLVAEFETASGR</sequence>
<protein>
    <submittedName>
        <fullName evidence="6">LysR family transcriptional regulator</fullName>
    </submittedName>
</protein>
<dbReference type="Gene3D" id="1.10.10.10">
    <property type="entry name" value="Winged helix-like DNA-binding domain superfamily/Winged helix DNA-binding domain"/>
    <property type="match status" value="1"/>
</dbReference>
<dbReference type="InterPro" id="IPR005119">
    <property type="entry name" value="LysR_subst-bd"/>
</dbReference>
<feature type="domain" description="HTH lysR-type" evidence="5">
    <location>
        <begin position="1"/>
        <end position="58"/>
    </location>
</feature>
<evidence type="ECO:0000313" key="7">
    <source>
        <dbReference type="Proteomes" id="UP000294164"/>
    </source>
</evidence>